<dbReference type="InterPro" id="IPR003744">
    <property type="entry name" value="YhhQ"/>
</dbReference>
<organism evidence="2 3">
    <name type="scientific">Agathobaculum faecis</name>
    <dbReference type="NCBI Taxonomy" id="2763013"/>
    <lineage>
        <taxon>Bacteria</taxon>
        <taxon>Bacillati</taxon>
        <taxon>Bacillota</taxon>
        <taxon>Clostridia</taxon>
        <taxon>Eubacteriales</taxon>
        <taxon>Butyricicoccaceae</taxon>
        <taxon>Agathobaculum</taxon>
    </lineage>
</organism>
<dbReference type="RefSeq" id="WP_107631377.1">
    <property type="nucleotide sequence ID" value="NZ_JACOPL010000002.1"/>
</dbReference>
<feature type="transmembrane region" description="Helical" evidence="1">
    <location>
        <begin position="128"/>
        <end position="147"/>
    </location>
</feature>
<protein>
    <recommendedName>
        <fullName evidence="1">Probable queuosine precursor transporter</fullName>
        <shortName evidence="1">Q precursor transporter</shortName>
    </recommendedName>
</protein>
<dbReference type="NCBIfam" id="TIGR00697">
    <property type="entry name" value="queuosine precursor transporter"/>
    <property type="match status" value="1"/>
</dbReference>
<name>A0A923RVP3_9FIRM</name>
<proteinExistence type="inferred from homology"/>
<keyword evidence="1" id="KW-1003">Cell membrane</keyword>
<gene>
    <name evidence="2" type="ORF">H8S45_02635</name>
</gene>
<dbReference type="GO" id="GO:0022857">
    <property type="term" value="F:transmembrane transporter activity"/>
    <property type="evidence" value="ECO:0007669"/>
    <property type="project" value="UniProtKB-UniRule"/>
</dbReference>
<feature type="transmembrane region" description="Helical" evidence="1">
    <location>
        <begin position="58"/>
        <end position="78"/>
    </location>
</feature>
<comment type="similarity">
    <text evidence="1">Belongs to the vitamin uptake transporter (VUT/ECF) (TC 2.A.88) family. Q precursor transporter subfamily.</text>
</comment>
<keyword evidence="1" id="KW-0813">Transport</keyword>
<keyword evidence="1" id="KW-1133">Transmembrane helix</keyword>
<feature type="transmembrane region" description="Helical" evidence="1">
    <location>
        <begin position="199"/>
        <end position="223"/>
    </location>
</feature>
<comment type="subcellular location">
    <subcellularLocation>
        <location evidence="1">Cell membrane</location>
        <topology evidence="1">Multi-pass membrane protein</topology>
    </subcellularLocation>
</comment>
<feature type="transmembrane region" description="Helical" evidence="1">
    <location>
        <begin position="85"/>
        <end position="108"/>
    </location>
</feature>
<sequence length="238" mass="26692">MTNEILLAVSLVVLYGTVLLWFYLFGTGGMMAFTVFATIAANIEVMILVDAFGMEMTLGNILFATTFLVTDILSEVAGKKTAQRAVWAGIAANVLFILVSQSWLLYAPSVNDWAQEPMRAVFSNTPRMMLSSLAVYAVAQIFDVWLYHKWWAFTEKRTGDHRAFLWLRNNGSTLVSQLVNTVLFTALAFWGTYDMPTLLSVALSSYVIFIFTSLLDTPVVYAARRLYEKKMGRAAQED</sequence>
<evidence type="ECO:0000313" key="3">
    <source>
        <dbReference type="Proteomes" id="UP000606499"/>
    </source>
</evidence>
<evidence type="ECO:0000256" key="1">
    <source>
        <dbReference type="HAMAP-Rule" id="MF_02088"/>
    </source>
</evidence>
<keyword evidence="1" id="KW-0812">Transmembrane</keyword>
<dbReference type="PANTHER" id="PTHR34300:SF2">
    <property type="entry name" value="QUEUOSINE PRECURSOR TRANSPORTER-RELATED"/>
    <property type="match status" value="1"/>
</dbReference>
<dbReference type="HAMAP" id="MF_02088">
    <property type="entry name" value="Q_prec_transport"/>
    <property type="match status" value="1"/>
</dbReference>
<comment type="caution">
    <text evidence="2">The sequence shown here is derived from an EMBL/GenBank/DDBJ whole genome shotgun (WGS) entry which is preliminary data.</text>
</comment>
<keyword evidence="1" id="KW-0472">Membrane</keyword>
<dbReference type="PANTHER" id="PTHR34300">
    <property type="entry name" value="QUEUOSINE PRECURSOR TRANSPORTER-RELATED"/>
    <property type="match status" value="1"/>
</dbReference>
<keyword evidence="3" id="KW-1185">Reference proteome</keyword>
<accession>A0A923RVP3</accession>
<feature type="transmembrane region" description="Helical" evidence="1">
    <location>
        <begin position="174"/>
        <end position="193"/>
    </location>
</feature>
<dbReference type="Proteomes" id="UP000606499">
    <property type="component" value="Unassembled WGS sequence"/>
</dbReference>
<dbReference type="Pfam" id="PF02592">
    <property type="entry name" value="Vut_1"/>
    <property type="match status" value="1"/>
</dbReference>
<feature type="transmembrane region" description="Helical" evidence="1">
    <location>
        <begin position="6"/>
        <end position="25"/>
    </location>
</feature>
<reference evidence="2" key="1">
    <citation type="submission" date="2020-08" db="EMBL/GenBank/DDBJ databases">
        <title>Genome public.</title>
        <authorList>
            <person name="Liu C."/>
            <person name="Sun Q."/>
        </authorList>
    </citation>
    <scope>NUCLEOTIDE SEQUENCE</scope>
    <source>
        <strain evidence="2">NSJ-28</strain>
    </source>
</reference>
<evidence type="ECO:0000313" key="2">
    <source>
        <dbReference type="EMBL" id="MBC5724366.1"/>
    </source>
</evidence>
<dbReference type="GO" id="GO:0005886">
    <property type="term" value="C:plasma membrane"/>
    <property type="evidence" value="ECO:0007669"/>
    <property type="project" value="UniProtKB-SubCell"/>
</dbReference>
<dbReference type="AlphaFoldDB" id="A0A923RVP3"/>
<comment type="function">
    <text evidence="1">Involved in the import of queuosine (Q) precursors, required for Q precursor salvage.</text>
</comment>
<dbReference type="EMBL" id="JACOPL010000002">
    <property type="protein sequence ID" value="MBC5724366.1"/>
    <property type="molecule type" value="Genomic_DNA"/>
</dbReference>